<dbReference type="AlphaFoldDB" id="A0A1R1Y5N7"/>
<comment type="caution">
    <text evidence="1">The sequence shown here is derived from an EMBL/GenBank/DDBJ whole genome shotgun (WGS) entry which is preliminary data.</text>
</comment>
<name>A0A1R1Y5N7_9FUNG</name>
<accession>A0A1R1Y5N7</accession>
<feature type="non-terminal residue" evidence="1">
    <location>
        <position position="57"/>
    </location>
</feature>
<organism evidence="1 2">
    <name type="scientific">Smittium culicis</name>
    <dbReference type="NCBI Taxonomy" id="133412"/>
    <lineage>
        <taxon>Eukaryota</taxon>
        <taxon>Fungi</taxon>
        <taxon>Fungi incertae sedis</taxon>
        <taxon>Zoopagomycota</taxon>
        <taxon>Kickxellomycotina</taxon>
        <taxon>Harpellomycetes</taxon>
        <taxon>Harpellales</taxon>
        <taxon>Legeriomycetaceae</taxon>
        <taxon>Smittium</taxon>
    </lineage>
</organism>
<gene>
    <name evidence="1" type="ORF">AYI69_g5506</name>
</gene>
<sequence>MRQLESKKELVKVAESNLKLSRELSKKYFEAHHSIRKESIEVGELVLLRNSALLKSA</sequence>
<evidence type="ECO:0000313" key="2">
    <source>
        <dbReference type="Proteomes" id="UP000187429"/>
    </source>
</evidence>
<reference evidence="2" key="1">
    <citation type="submission" date="2017-01" db="EMBL/GenBank/DDBJ databases">
        <authorList>
            <person name="Wang Y."/>
            <person name="White M."/>
            <person name="Kvist S."/>
            <person name="Moncalvo J.-M."/>
        </authorList>
    </citation>
    <scope>NUCLEOTIDE SEQUENCE [LARGE SCALE GENOMIC DNA]</scope>
    <source>
        <strain evidence="2">ID-206-W2</strain>
    </source>
</reference>
<protein>
    <submittedName>
        <fullName evidence="1">Uncharacterized protein</fullName>
    </submittedName>
</protein>
<dbReference type="EMBL" id="LSSM01002324">
    <property type="protein sequence ID" value="OMJ22150.1"/>
    <property type="molecule type" value="Genomic_DNA"/>
</dbReference>
<keyword evidence="2" id="KW-1185">Reference proteome</keyword>
<dbReference type="Proteomes" id="UP000187429">
    <property type="component" value="Unassembled WGS sequence"/>
</dbReference>
<evidence type="ECO:0000313" key="1">
    <source>
        <dbReference type="EMBL" id="OMJ22150.1"/>
    </source>
</evidence>
<proteinExistence type="predicted"/>